<reference evidence="2 3" key="1">
    <citation type="submission" date="2020-08" db="EMBL/GenBank/DDBJ databases">
        <title>Functional genomics of gut bacteria from endangered species of beetles.</title>
        <authorList>
            <person name="Carlos-Shanley C."/>
        </authorList>
    </citation>
    <scope>NUCLEOTIDE SEQUENCE [LARGE SCALE GENOMIC DNA]</scope>
    <source>
        <strain evidence="2 3">S00198</strain>
    </source>
</reference>
<feature type="chain" id="PRO_5031556805" evidence="1">
    <location>
        <begin position="30"/>
        <end position="599"/>
    </location>
</feature>
<keyword evidence="3" id="KW-1185">Reference proteome</keyword>
<evidence type="ECO:0000256" key="1">
    <source>
        <dbReference type="SAM" id="SignalP"/>
    </source>
</evidence>
<dbReference type="AlphaFoldDB" id="A0A7X0PIW8"/>
<gene>
    <name evidence="2" type="ORF">HNP48_004960</name>
</gene>
<dbReference type="PANTHER" id="PTHR45982">
    <property type="entry name" value="REGULATOR OF CHROMOSOME CONDENSATION"/>
    <property type="match status" value="1"/>
</dbReference>
<protein>
    <submittedName>
        <fullName evidence="2">Alpha-tubulin suppressor-like RCC1 family protein</fullName>
    </submittedName>
</protein>
<keyword evidence="1" id="KW-0732">Signal</keyword>
<dbReference type="Pfam" id="PF13540">
    <property type="entry name" value="RCC1_2"/>
    <property type="match status" value="2"/>
</dbReference>
<feature type="signal peptide" evidence="1">
    <location>
        <begin position="1"/>
        <end position="29"/>
    </location>
</feature>
<dbReference type="InterPro" id="IPR000408">
    <property type="entry name" value="Reg_chr_condens"/>
</dbReference>
<sequence length="599" mass="61271">MRNTVSAPHLWLWALLAGLLLLAAAPARATTLSTGYDTSCSVSNDWVAQCWGAVPLAKTSTAGIADLRAGKGFNCALRKDETVSCWGNMGSLSFGAATADTPGQAIAGVRQATQLAVGATHACALSERVVYCWGDGSRGQRGAPVSATPSAQATYAEGLYDVARVAAGNGSTCVVKRDGSVWCYGSGTPQLTAPGGMAPAPGTGTQVPGITDAVDVALFDGHACVLRKTGAIACWGSNAKGELGTAASATPVTVPVEVPALGGAAKAVAVGPGYTCAVLTNGAVKCWGGNPNKQLGIGYGQESATPATGTVLGITDAIAISAGATHACAVLDGGYVNCWGEGAGRGPIPCTPIGAYYPGVAYSYPMFNGGACLPGTSATPYAVGLSGLSPLEDILMVLQWAEATLPQTFPARPIGFVPLMINNYYDRAYPGNTYLAVNGHGTPHLMYLGPESGGQLADLGRLAPWVRQARAAQPVTPPISTTLQLQQVHVNVDFFPGPYRPGCNNLYIFYRVGATPGNTLPADFTPTAIRLLKDDTYVDATGLSEDSALAPSPNTYAGRAGGCPATVLRGGADVELVLYYTTNGEAGQVRARVKVMESS</sequence>
<dbReference type="GO" id="GO:0005737">
    <property type="term" value="C:cytoplasm"/>
    <property type="evidence" value="ECO:0007669"/>
    <property type="project" value="TreeGrafter"/>
</dbReference>
<evidence type="ECO:0000313" key="3">
    <source>
        <dbReference type="Proteomes" id="UP000575083"/>
    </source>
</evidence>
<dbReference type="PROSITE" id="PS50012">
    <property type="entry name" value="RCC1_3"/>
    <property type="match status" value="3"/>
</dbReference>
<dbReference type="InterPro" id="IPR009091">
    <property type="entry name" value="RCC1/BLIP-II"/>
</dbReference>
<dbReference type="GO" id="GO:0005085">
    <property type="term" value="F:guanyl-nucleotide exchange factor activity"/>
    <property type="evidence" value="ECO:0007669"/>
    <property type="project" value="TreeGrafter"/>
</dbReference>
<dbReference type="RefSeq" id="WP_184862062.1">
    <property type="nucleotide sequence ID" value="NZ_JACHLK010000011.1"/>
</dbReference>
<dbReference type="SUPFAM" id="SSF50985">
    <property type="entry name" value="RCC1/BLIP-II"/>
    <property type="match status" value="1"/>
</dbReference>
<dbReference type="PANTHER" id="PTHR45982:SF1">
    <property type="entry name" value="REGULATOR OF CHROMOSOME CONDENSATION"/>
    <property type="match status" value="1"/>
</dbReference>
<dbReference type="EMBL" id="JACHLK010000011">
    <property type="protein sequence ID" value="MBB6562251.1"/>
    <property type="molecule type" value="Genomic_DNA"/>
</dbReference>
<evidence type="ECO:0000313" key="2">
    <source>
        <dbReference type="EMBL" id="MBB6562251.1"/>
    </source>
</evidence>
<name>A0A7X0PIW8_9BURK</name>
<organism evidence="2 3">
    <name type="scientific">Acidovorax soli</name>
    <dbReference type="NCBI Taxonomy" id="592050"/>
    <lineage>
        <taxon>Bacteria</taxon>
        <taxon>Pseudomonadati</taxon>
        <taxon>Pseudomonadota</taxon>
        <taxon>Betaproteobacteria</taxon>
        <taxon>Burkholderiales</taxon>
        <taxon>Comamonadaceae</taxon>
        <taxon>Acidovorax</taxon>
    </lineage>
</organism>
<dbReference type="Proteomes" id="UP000575083">
    <property type="component" value="Unassembled WGS sequence"/>
</dbReference>
<dbReference type="Gene3D" id="2.130.10.30">
    <property type="entry name" value="Regulator of chromosome condensation 1/beta-lactamase-inhibitor protein II"/>
    <property type="match status" value="2"/>
</dbReference>
<dbReference type="InterPro" id="IPR051553">
    <property type="entry name" value="Ran_GTPase-activating"/>
</dbReference>
<comment type="caution">
    <text evidence="2">The sequence shown here is derived from an EMBL/GenBank/DDBJ whole genome shotgun (WGS) entry which is preliminary data.</text>
</comment>
<accession>A0A7X0PIW8</accession>
<proteinExistence type="predicted"/>